<dbReference type="Gene3D" id="1.10.3210.10">
    <property type="entry name" value="Hypothetical protein af1432"/>
    <property type="match status" value="1"/>
</dbReference>
<protein>
    <recommendedName>
        <fullName evidence="3">Metal-dependent phosphohydrolase</fullName>
    </recommendedName>
</protein>
<accession>A0A512B9J3</accession>
<dbReference type="AlphaFoldDB" id="A0A512B9J3"/>
<dbReference type="EMBL" id="BJYT01000002">
    <property type="protein sequence ID" value="GEO08487.1"/>
    <property type="molecule type" value="Genomic_DNA"/>
</dbReference>
<dbReference type="OrthoDB" id="9808993at2"/>
<sequence>MDNILDYVKKKWKQLTAFSNKEEIKEQLWEEILYRYSEQHRHYHNLTHIAFLYSLCDQHLDRILNPAVTGFAILYHDIVYDTYRPDNEEQSAALAESHLKQLNVNSRIIENIKTFIIATKDHKVPQGFALKNDLGLFLDFDIAILGAEAETYKAYSEKIRQEYLKYPDDVYKAGRKQALQKVLESEKIFITNDFVETMEETARKNINSEVGQL</sequence>
<organism evidence="1 2">
    <name type="scientific">Segetibacter aerophilus</name>
    <dbReference type="NCBI Taxonomy" id="670293"/>
    <lineage>
        <taxon>Bacteria</taxon>
        <taxon>Pseudomonadati</taxon>
        <taxon>Bacteroidota</taxon>
        <taxon>Chitinophagia</taxon>
        <taxon>Chitinophagales</taxon>
        <taxon>Chitinophagaceae</taxon>
        <taxon>Segetibacter</taxon>
    </lineage>
</organism>
<evidence type="ECO:0008006" key="3">
    <source>
        <dbReference type="Google" id="ProtNLM"/>
    </source>
</evidence>
<dbReference type="Proteomes" id="UP000321513">
    <property type="component" value="Unassembled WGS sequence"/>
</dbReference>
<dbReference type="PANTHER" id="PTHR21174:SF0">
    <property type="entry name" value="HD PHOSPHOHYDROLASE FAMILY PROTEIN-RELATED"/>
    <property type="match status" value="1"/>
</dbReference>
<comment type="caution">
    <text evidence="1">The sequence shown here is derived from an EMBL/GenBank/DDBJ whole genome shotgun (WGS) entry which is preliminary data.</text>
</comment>
<dbReference type="InterPro" id="IPR009218">
    <property type="entry name" value="HD_phosphohydro"/>
</dbReference>
<dbReference type="PIRSF" id="PIRSF035170">
    <property type="entry name" value="HD_phosphohydro"/>
    <property type="match status" value="1"/>
</dbReference>
<dbReference type="SUPFAM" id="SSF109604">
    <property type="entry name" value="HD-domain/PDEase-like"/>
    <property type="match status" value="1"/>
</dbReference>
<keyword evidence="2" id="KW-1185">Reference proteome</keyword>
<evidence type="ECO:0000313" key="1">
    <source>
        <dbReference type="EMBL" id="GEO08487.1"/>
    </source>
</evidence>
<name>A0A512B9J3_9BACT</name>
<dbReference type="RefSeq" id="WP_147202542.1">
    <property type="nucleotide sequence ID" value="NZ_BJYT01000002.1"/>
</dbReference>
<dbReference type="PANTHER" id="PTHR21174">
    <property type="match status" value="1"/>
</dbReference>
<proteinExistence type="predicted"/>
<evidence type="ECO:0000313" key="2">
    <source>
        <dbReference type="Proteomes" id="UP000321513"/>
    </source>
</evidence>
<gene>
    <name evidence="1" type="ORF">SAE01_09830</name>
</gene>
<reference evidence="1 2" key="1">
    <citation type="submission" date="2019-07" db="EMBL/GenBank/DDBJ databases">
        <title>Whole genome shotgun sequence of Segetibacter aerophilus NBRC 106135.</title>
        <authorList>
            <person name="Hosoyama A."/>
            <person name="Uohara A."/>
            <person name="Ohji S."/>
            <person name="Ichikawa N."/>
        </authorList>
    </citation>
    <scope>NUCLEOTIDE SEQUENCE [LARGE SCALE GENOMIC DNA]</scope>
    <source>
        <strain evidence="1 2">NBRC 106135</strain>
    </source>
</reference>